<dbReference type="AlphaFoldDB" id="D5G6U6"/>
<dbReference type="EMBL" id="FN430016">
    <property type="protein sequence ID" value="CAZ80239.1"/>
    <property type="molecule type" value="Genomic_DNA"/>
</dbReference>
<feature type="region of interest" description="Disordered" evidence="1">
    <location>
        <begin position="10"/>
        <end position="44"/>
    </location>
</feature>
<accession>D5G6U6</accession>
<dbReference type="HOGENOM" id="CLU_2428658_0_0_1"/>
<evidence type="ECO:0000313" key="2">
    <source>
        <dbReference type="EMBL" id="CAZ80239.1"/>
    </source>
</evidence>
<protein>
    <submittedName>
        <fullName evidence="2">(Perigord truffle) hypothetical protein</fullName>
    </submittedName>
</protein>
<dbReference type="InParanoid" id="D5G6U6"/>
<name>D5G6U6_TUBMM</name>
<dbReference type="GeneID" id="9182464"/>
<reference evidence="2 3" key="1">
    <citation type="journal article" date="2010" name="Nature">
        <title>Perigord black truffle genome uncovers evolutionary origins and mechanisms of symbiosis.</title>
        <authorList>
            <person name="Martin F."/>
            <person name="Kohler A."/>
            <person name="Murat C."/>
            <person name="Balestrini R."/>
            <person name="Coutinho P.M."/>
            <person name="Jaillon O."/>
            <person name="Montanini B."/>
            <person name="Morin E."/>
            <person name="Noel B."/>
            <person name="Percudani R."/>
            <person name="Porcel B."/>
            <person name="Rubini A."/>
            <person name="Amicucci A."/>
            <person name="Amselem J."/>
            <person name="Anthouard V."/>
            <person name="Arcioni S."/>
            <person name="Artiguenave F."/>
            <person name="Aury J.M."/>
            <person name="Ballario P."/>
            <person name="Bolchi A."/>
            <person name="Brenna A."/>
            <person name="Brun A."/>
            <person name="Buee M."/>
            <person name="Cantarel B."/>
            <person name="Chevalier G."/>
            <person name="Couloux A."/>
            <person name="Da Silva C."/>
            <person name="Denoeud F."/>
            <person name="Duplessis S."/>
            <person name="Ghignone S."/>
            <person name="Hilselberger B."/>
            <person name="Iotti M."/>
            <person name="Marcais B."/>
            <person name="Mello A."/>
            <person name="Miranda M."/>
            <person name="Pacioni G."/>
            <person name="Quesneville H."/>
            <person name="Riccioni C."/>
            <person name="Ruotolo R."/>
            <person name="Splivallo R."/>
            <person name="Stocchi V."/>
            <person name="Tisserant E."/>
            <person name="Viscomi A.R."/>
            <person name="Zambonelli A."/>
            <person name="Zampieri E."/>
            <person name="Henrissat B."/>
            <person name="Lebrun M.H."/>
            <person name="Paolocci F."/>
            <person name="Bonfante P."/>
            <person name="Ottonello S."/>
            <person name="Wincker P."/>
        </authorList>
    </citation>
    <scope>NUCLEOTIDE SEQUENCE [LARGE SCALE GENOMIC DNA]</scope>
    <source>
        <strain evidence="2 3">Mel28</strain>
    </source>
</reference>
<keyword evidence="3" id="KW-1185">Reference proteome</keyword>
<dbReference type="Proteomes" id="UP000006911">
    <property type="component" value="Unassembled WGS sequence"/>
</dbReference>
<sequence>MISTAFLAHHSATPLARATQADPPIAPSLTTASIPPPPKRLPRKRSFVDQADVQEIAVHTLAPVAPTLVTRPIVPGETRSRRSRRSTDTTR</sequence>
<dbReference type="RefSeq" id="XP_002836082.1">
    <property type="nucleotide sequence ID" value="XM_002836036.1"/>
</dbReference>
<dbReference type="KEGG" id="tml:GSTUM_00002275001"/>
<feature type="region of interest" description="Disordered" evidence="1">
    <location>
        <begin position="67"/>
        <end position="91"/>
    </location>
</feature>
<gene>
    <name evidence="2" type="ORF">GSTUM_00002275001</name>
</gene>
<proteinExistence type="predicted"/>
<organism evidence="2 3">
    <name type="scientific">Tuber melanosporum (strain Mel28)</name>
    <name type="common">Perigord black truffle</name>
    <dbReference type="NCBI Taxonomy" id="656061"/>
    <lineage>
        <taxon>Eukaryota</taxon>
        <taxon>Fungi</taxon>
        <taxon>Dikarya</taxon>
        <taxon>Ascomycota</taxon>
        <taxon>Pezizomycotina</taxon>
        <taxon>Pezizomycetes</taxon>
        <taxon>Pezizales</taxon>
        <taxon>Tuberaceae</taxon>
        <taxon>Tuber</taxon>
    </lineage>
</organism>
<evidence type="ECO:0000313" key="3">
    <source>
        <dbReference type="Proteomes" id="UP000006911"/>
    </source>
</evidence>
<evidence type="ECO:0000256" key="1">
    <source>
        <dbReference type="SAM" id="MobiDB-lite"/>
    </source>
</evidence>